<accession>A0ABY3SAN3</accession>
<evidence type="ECO:0000313" key="3">
    <source>
        <dbReference type="Proteomes" id="UP001199659"/>
    </source>
</evidence>
<organism evidence="2 3">
    <name type="scientific">Pseudocitrobacter corydidari</name>
    <dbReference type="NCBI Taxonomy" id="2891570"/>
    <lineage>
        <taxon>Bacteria</taxon>
        <taxon>Pseudomonadati</taxon>
        <taxon>Pseudomonadota</taxon>
        <taxon>Gammaproteobacteria</taxon>
        <taxon>Enterobacterales</taxon>
        <taxon>Enterobacteriaceae</taxon>
        <taxon>Pseudocitrobacter</taxon>
    </lineage>
</organism>
<dbReference type="SUPFAM" id="SSF75011">
    <property type="entry name" value="3-carboxy-cis,cis-mucoante lactonizing enzyme"/>
    <property type="match status" value="1"/>
</dbReference>
<gene>
    <name evidence="2" type="ORF">G163CM_44350</name>
</gene>
<dbReference type="RefSeq" id="WP_231826314.1">
    <property type="nucleotide sequence ID" value="NZ_CP087880.1"/>
</dbReference>
<reference evidence="2 3" key="1">
    <citation type="journal article" date="2022" name="Int. J. Syst. Evol. Microbiol.">
        <title>Pseudocitrobacter corydidari sp. nov., isolated from the Asian emerald cockroach Corydidarum magnifica.</title>
        <authorList>
            <person name="Guzman J."/>
            <person name="Poehlein A."/>
            <person name="Glaeser S.P."/>
            <person name="Schwengers O."/>
            <person name="Blom J."/>
            <person name="Hollensteiner J."/>
            <person name="Kampfer P."/>
            <person name="Vilcinskas A."/>
        </authorList>
    </citation>
    <scope>NUCLEOTIDE SEQUENCE [LARGE SCALE GENOMIC DNA]</scope>
    <source>
        <strain evidence="2">G163CM</strain>
    </source>
</reference>
<feature type="region of interest" description="Disordered" evidence="1">
    <location>
        <begin position="229"/>
        <end position="249"/>
    </location>
</feature>
<sequence>MDDNGDVSACEHLLANPESDYYWYFTGKGPESFLLCEACRKDVTHKGVKLNVRRIGLDELKLINQEGYLDGVSGEVTVQECPVSHLPPVRFIELPGTPVLTMTALPDRRWLLYSASHELAVFDPNTGVRKTLMSVSLPEETDEAWCNRHLTPRLHCDPSGRFAALVHDYGRHGVVVDLLEKRITMTLDGGDYHPKTVPFSLSFIIHNKRPVIIHRTAWNRLDASDPETGRLLTARGPTDDQSGEEQSSHDLDYFHGGLYLSPSGTRVLDDGWVWSPVGVLAHFEPENWLSGNVWETEDKVRTQNFPLQREDWDIGISWINDEQFVIQVLLSNKASAKNQVAFLCHISSDEITPIAGAGGRFFSDGVHLFSANAEGLSVWNIEQGSRASLIAGFSPTFTHPWRRELAQISNEGILCWHWPDTSH</sequence>
<proteinExistence type="predicted"/>
<evidence type="ECO:0000313" key="2">
    <source>
        <dbReference type="EMBL" id="UGS43656.1"/>
    </source>
</evidence>
<evidence type="ECO:0000256" key="1">
    <source>
        <dbReference type="SAM" id="MobiDB-lite"/>
    </source>
</evidence>
<keyword evidence="3" id="KW-1185">Reference proteome</keyword>
<protein>
    <submittedName>
        <fullName evidence="2">Uncharacterized protein</fullName>
    </submittedName>
</protein>
<dbReference type="EMBL" id="CP087880">
    <property type="protein sequence ID" value="UGS43656.1"/>
    <property type="molecule type" value="Genomic_DNA"/>
</dbReference>
<name>A0ABY3SAN3_9ENTR</name>
<dbReference type="Proteomes" id="UP001199659">
    <property type="component" value="Chromosome"/>
</dbReference>